<dbReference type="Proteomes" id="UP001445076">
    <property type="component" value="Unassembled WGS sequence"/>
</dbReference>
<protein>
    <recommendedName>
        <fullName evidence="4">Protein kinase domain-containing protein</fullName>
    </recommendedName>
</protein>
<dbReference type="PROSITE" id="PS00108">
    <property type="entry name" value="PROTEIN_KINASE_ST"/>
    <property type="match status" value="1"/>
</dbReference>
<keyword evidence="2" id="KW-0067">ATP-binding</keyword>
<keyword evidence="6" id="KW-1185">Reference proteome</keyword>
<sequence>MGCIESKKIAETPPGDIQPVYHLQKPDETPRETSVKSELRVENATNLAEKIKIDRQINKNKFKTKYDPRITAKYEIKALIGKGTFTRVVRVENRQTKQPYAIKLVDNHQGQEAFQAELSILRRVKCPYIMQLVEVFEATDRTYMVMELATGGDLFDKVLSKGAFNEHEAVKVLIMVLQGVRYLHSLGITHRDLKPDNLLYYHPGSSSRIIITDFGLAYTSKSADDVYMTSICGTPEYIAPEMVARKEYTNAVDLWAVGVITYILLRGDFPFFHTDRIQLYKMILKGKYDLYDQVWEEVSQSGKDFVKRLLEVDPSARLTAVEALRHKWILAHHHNTCTQQSQSPVESWSRCSSSHSSRSARSATSLRAGRRRVQPQELEWLTQSLQTSVTRPTLHPTYTS</sequence>
<evidence type="ECO:0000256" key="1">
    <source>
        <dbReference type="ARBA" id="ARBA00022741"/>
    </source>
</evidence>
<evidence type="ECO:0000256" key="2">
    <source>
        <dbReference type="ARBA" id="ARBA00022840"/>
    </source>
</evidence>
<proteinExistence type="predicted"/>
<feature type="region of interest" description="Disordered" evidence="3">
    <location>
        <begin position="1"/>
        <end position="32"/>
    </location>
</feature>
<evidence type="ECO:0000313" key="6">
    <source>
        <dbReference type="Proteomes" id="UP001445076"/>
    </source>
</evidence>
<evidence type="ECO:0000256" key="3">
    <source>
        <dbReference type="SAM" id="MobiDB-lite"/>
    </source>
</evidence>
<dbReference type="PANTHER" id="PTHR24347">
    <property type="entry name" value="SERINE/THREONINE-PROTEIN KINASE"/>
    <property type="match status" value="1"/>
</dbReference>
<dbReference type="GO" id="GO:0004672">
    <property type="term" value="F:protein kinase activity"/>
    <property type="evidence" value="ECO:0007669"/>
    <property type="project" value="InterPro"/>
</dbReference>
<dbReference type="PROSITE" id="PS50011">
    <property type="entry name" value="PROTEIN_KINASE_DOM"/>
    <property type="match status" value="1"/>
</dbReference>
<feature type="compositionally biased region" description="Low complexity" evidence="3">
    <location>
        <begin position="347"/>
        <end position="367"/>
    </location>
</feature>
<gene>
    <name evidence="5" type="ORF">OTU49_004776</name>
</gene>
<evidence type="ECO:0000313" key="5">
    <source>
        <dbReference type="EMBL" id="KAK8737050.1"/>
    </source>
</evidence>
<dbReference type="EMBL" id="JARKIK010000043">
    <property type="protein sequence ID" value="KAK8737050.1"/>
    <property type="molecule type" value="Genomic_DNA"/>
</dbReference>
<feature type="domain" description="Protein kinase" evidence="4">
    <location>
        <begin position="74"/>
        <end position="329"/>
    </location>
</feature>
<feature type="region of interest" description="Disordered" evidence="3">
    <location>
        <begin position="342"/>
        <end position="373"/>
    </location>
</feature>
<accession>A0AAW0XBL6</accession>
<dbReference type="InterPro" id="IPR000719">
    <property type="entry name" value="Prot_kinase_dom"/>
</dbReference>
<dbReference type="SMART" id="SM00220">
    <property type="entry name" value="S_TKc"/>
    <property type="match status" value="1"/>
</dbReference>
<dbReference type="SUPFAM" id="SSF56112">
    <property type="entry name" value="Protein kinase-like (PK-like)"/>
    <property type="match status" value="1"/>
</dbReference>
<comment type="caution">
    <text evidence="5">The sequence shown here is derived from an EMBL/GenBank/DDBJ whole genome shotgun (WGS) entry which is preliminary data.</text>
</comment>
<reference evidence="5 6" key="1">
    <citation type="journal article" date="2024" name="BMC Genomics">
        <title>Genome assembly of redclaw crayfish (Cherax quadricarinatus) provides insights into its immune adaptation and hypoxia tolerance.</title>
        <authorList>
            <person name="Liu Z."/>
            <person name="Zheng J."/>
            <person name="Li H."/>
            <person name="Fang K."/>
            <person name="Wang S."/>
            <person name="He J."/>
            <person name="Zhou D."/>
            <person name="Weng S."/>
            <person name="Chi M."/>
            <person name="Gu Z."/>
            <person name="He J."/>
            <person name="Li F."/>
            <person name="Wang M."/>
        </authorList>
    </citation>
    <scope>NUCLEOTIDE SEQUENCE [LARGE SCALE GENOMIC DNA]</scope>
    <source>
        <strain evidence="5">ZL_2023a</strain>
    </source>
</reference>
<dbReference type="GO" id="GO:0005524">
    <property type="term" value="F:ATP binding"/>
    <property type="evidence" value="ECO:0007669"/>
    <property type="project" value="UniProtKB-KW"/>
</dbReference>
<dbReference type="InterPro" id="IPR008271">
    <property type="entry name" value="Ser/Thr_kinase_AS"/>
</dbReference>
<evidence type="ECO:0000259" key="4">
    <source>
        <dbReference type="PROSITE" id="PS50011"/>
    </source>
</evidence>
<dbReference type="AlphaFoldDB" id="A0AAW0XBL6"/>
<name>A0AAW0XBL6_CHEQU</name>
<dbReference type="FunFam" id="1.10.510.10:FF:000571">
    <property type="entry name" value="Maternal embryonic leucine zipper kinase"/>
    <property type="match status" value="1"/>
</dbReference>
<dbReference type="InterPro" id="IPR011009">
    <property type="entry name" value="Kinase-like_dom_sf"/>
</dbReference>
<dbReference type="Pfam" id="PF00069">
    <property type="entry name" value="Pkinase"/>
    <property type="match status" value="1"/>
</dbReference>
<dbReference type="Gene3D" id="1.10.510.10">
    <property type="entry name" value="Transferase(Phosphotransferase) domain 1"/>
    <property type="match status" value="1"/>
</dbReference>
<keyword evidence="1" id="KW-0547">Nucleotide-binding</keyword>
<feature type="compositionally biased region" description="Basic and acidic residues" evidence="3">
    <location>
        <begin position="1"/>
        <end position="10"/>
    </location>
</feature>
<organism evidence="5 6">
    <name type="scientific">Cherax quadricarinatus</name>
    <name type="common">Australian red claw crayfish</name>
    <dbReference type="NCBI Taxonomy" id="27406"/>
    <lineage>
        <taxon>Eukaryota</taxon>
        <taxon>Metazoa</taxon>
        <taxon>Ecdysozoa</taxon>
        <taxon>Arthropoda</taxon>
        <taxon>Crustacea</taxon>
        <taxon>Multicrustacea</taxon>
        <taxon>Malacostraca</taxon>
        <taxon>Eumalacostraca</taxon>
        <taxon>Eucarida</taxon>
        <taxon>Decapoda</taxon>
        <taxon>Pleocyemata</taxon>
        <taxon>Astacidea</taxon>
        <taxon>Parastacoidea</taxon>
        <taxon>Parastacidae</taxon>
        <taxon>Cherax</taxon>
    </lineage>
</organism>